<dbReference type="RefSeq" id="WP_345195895.1">
    <property type="nucleotide sequence ID" value="NZ_BAABFL010000328.1"/>
</dbReference>
<comment type="subcellular location">
    <subcellularLocation>
        <location evidence="1">Cell membrane</location>
        <topology evidence="1">Multi-pass membrane protein</topology>
    </subcellularLocation>
</comment>
<keyword evidence="2" id="KW-0813">Transport</keyword>
<dbReference type="Proteomes" id="UP001500604">
    <property type="component" value="Unassembled WGS sequence"/>
</dbReference>
<protein>
    <submittedName>
        <fullName evidence="8">Energy-coupling factor ABC transporter permease</fullName>
    </submittedName>
</protein>
<evidence type="ECO:0000256" key="4">
    <source>
        <dbReference type="ARBA" id="ARBA00022692"/>
    </source>
</evidence>
<evidence type="ECO:0000256" key="5">
    <source>
        <dbReference type="ARBA" id="ARBA00022989"/>
    </source>
</evidence>
<evidence type="ECO:0000256" key="7">
    <source>
        <dbReference type="SAM" id="Phobius"/>
    </source>
</evidence>
<comment type="caution">
    <text evidence="8">The sequence shown here is derived from an EMBL/GenBank/DDBJ whole genome shotgun (WGS) entry which is preliminary data.</text>
</comment>
<feature type="transmembrane region" description="Helical" evidence="7">
    <location>
        <begin position="70"/>
        <end position="103"/>
    </location>
</feature>
<evidence type="ECO:0000256" key="6">
    <source>
        <dbReference type="ARBA" id="ARBA00023136"/>
    </source>
</evidence>
<sequence>MLINETLVPESLNYSCLILALISLFLASMAAPWRALKAKASRQHCLYAAMLMLTGCWILGVRLSGSGITIHMLGITAVVVLFGWSLAVIAGCIAQFCLVLLGLGDGYSLGVNLLVIVVLPATVSRLILWIIEQLPSTNLYAYMLGGGFIGAILSVIVSATVLIGLSFWPGAELLHTSLANIAPYLFMLSFPEGFLNGTVVTAATVFAPDIVRTFNEEKYLGR</sequence>
<evidence type="ECO:0000256" key="3">
    <source>
        <dbReference type="ARBA" id="ARBA00022475"/>
    </source>
</evidence>
<dbReference type="Pfam" id="PF01891">
    <property type="entry name" value="CbiM"/>
    <property type="match status" value="1"/>
</dbReference>
<keyword evidence="9" id="KW-1185">Reference proteome</keyword>
<accession>A0ABP8V0W9</accession>
<organism evidence="8 9">
    <name type="scientific">Kistimonas scapharcae</name>
    <dbReference type="NCBI Taxonomy" id="1036133"/>
    <lineage>
        <taxon>Bacteria</taxon>
        <taxon>Pseudomonadati</taxon>
        <taxon>Pseudomonadota</taxon>
        <taxon>Gammaproteobacteria</taxon>
        <taxon>Oceanospirillales</taxon>
        <taxon>Endozoicomonadaceae</taxon>
        <taxon>Kistimonas</taxon>
    </lineage>
</organism>
<feature type="transmembrane region" description="Helical" evidence="7">
    <location>
        <begin position="45"/>
        <end position="64"/>
    </location>
</feature>
<keyword evidence="5 7" id="KW-1133">Transmembrane helix</keyword>
<keyword evidence="4 7" id="KW-0812">Transmembrane</keyword>
<evidence type="ECO:0000256" key="2">
    <source>
        <dbReference type="ARBA" id="ARBA00022448"/>
    </source>
</evidence>
<gene>
    <name evidence="8" type="ORF">GCM10023116_21590</name>
</gene>
<evidence type="ECO:0000313" key="9">
    <source>
        <dbReference type="Proteomes" id="UP001500604"/>
    </source>
</evidence>
<feature type="transmembrane region" description="Helical" evidence="7">
    <location>
        <begin position="143"/>
        <end position="168"/>
    </location>
</feature>
<proteinExistence type="predicted"/>
<name>A0ABP8V0W9_9GAMM</name>
<dbReference type="InterPro" id="IPR002751">
    <property type="entry name" value="CbiM/NikMN"/>
</dbReference>
<dbReference type="Gene3D" id="1.10.1760.20">
    <property type="match status" value="1"/>
</dbReference>
<reference evidence="9" key="1">
    <citation type="journal article" date="2019" name="Int. J. Syst. Evol. Microbiol.">
        <title>The Global Catalogue of Microorganisms (GCM) 10K type strain sequencing project: providing services to taxonomists for standard genome sequencing and annotation.</title>
        <authorList>
            <consortium name="The Broad Institute Genomics Platform"/>
            <consortium name="The Broad Institute Genome Sequencing Center for Infectious Disease"/>
            <person name="Wu L."/>
            <person name="Ma J."/>
        </authorList>
    </citation>
    <scope>NUCLEOTIDE SEQUENCE [LARGE SCALE GENOMIC DNA]</scope>
    <source>
        <strain evidence="9">JCM 17805</strain>
    </source>
</reference>
<dbReference type="EMBL" id="BAABFL010000328">
    <property type="protein sequence ID" value="GAA4649878.1"/>
    <property type="molecule type" value="Genomic_DNA"/>
</dbReference>
<evidence type="ECO:0000313" key="8">
    <source>
        <dbReference type="EMBL" id="GAA4649878.1"/>
    </source>
</evidence>
<keyword evidence="6 7" id="KW-0472">Membrane</keyword>
<feature type="transmembrane region" description="Helical" evidence="7">
    <location>
        <begin position="110"/>
        <end position="131"/>
    </location>
</feature>
<evidence type="ECO:0000256" key="1">
    <source>
        <dbReference type="ARBA" id="ARBA00004651"/>
    </source>
</evidence>
<keyword evidence="3" id="KW-1003">Cell membrane</keyword>
<feature type="transmembrane region" description="Helical" evidence="7">
    <location>
        <begin position="12"/>
        <end position="33"/>
    </location>
</feature>